<reference evidence="17 18" key="2">
    <citation type="journal article" date="2017" name="Genome Biol. Evol.">
        <title>Trajectories and Drivers of Genome Evolution in Surface-Associated Marine Phaeobacter.</title>
        <authorList>
            <person name="Freese H.M."/>
            <person name="Sikorski J."/>
            <person name="Bunk B."/>
            <person name="Scheuner C."/>
            <person name="Meier-Kolthoff J.P."/>
            <person name="Sproer C."/>
            <person name="Gram L."/>
            <person name="Overmann J."/>
        </authorList>
    </citation>
    <scope>NUCLEOTIDE SEQUENCE [LARGE SCALE GENOMIC DNA]</scope>
    <source>
        <strain evidence="17 18">P88</strain>
    </source>
</reference>
<dbReference type="GO" id="GO:0050487">
    <property type="term" value="F:sulfoacetaldehyde acetyltransferase activity"/>
    <property type="evidence" value="ECO:0007669"/>
    <property type="project" value="UniProtKB-UniRule"/>
</dbReference>
<reference evidence="17 18" key="1">
    <citation type="journal article" date="2017" name="Front. Microbiol.">
        <title>Phaeobacter piscinae sp. nov., a species of the Roseobacter group and potential aquaculture probiont.</title>
        <authorList>
            <person name="Sonnenschein E.C."/>
            <person name="Phippen C.B.W."/>
            <person name="Nielsen K.F."/>
            <person name="Mateiu R.V."/>
            <person name="Melchiorsen J."/>
            <person name="Gram L."/>
            <person name="Overmann J."/>
            <person name="Freese H.M."/>
        </authorList>
    </citation>
    <scope>NUCLEOTIDE SEQUENCE [LARGE SCALE GENOMIC DNA]</scope>
    <source>
        <strain evidence="17 18">P88</strain>
    </source>
</reference>
<dbReference type="GO" id="GO:0009097">
    <property type="term" value="P:isoleucine biosynthetic process"/>
    <property type="evidence" value="ECO:0007669"/>
    <property type="project" value="TreeGrafter"/>
</dbReference>
<keyword evidence="9 17" id="KW-0012">Acyltransferase</keyword>
<dbReference type="InterPro" id="IPR012000">
    <property type="entry name" value="Thiamin_PyroP_enz_cen_dom"/>
</dbReference>
<feature type="domain" description="Thiamine pyrophosphate enzyme TPP-binding" evidence="15">
    <location>
        <begin position="405"/>
        <end position="556"/>
    </location>
</feature>
<dbReference type="GO" id="GO:0030976">
    <property type="term" value="F:thiamine pyrophosphate binding"/>
    <property type="evidence" value="ECO:0007669"/>
    <property type="project" value="InterPro"/>
</dbReference>
<dbReference type="CDD" id="cd07035">
    <property type="entry name" value="TPP_PYR_POX_like"/>
    <property type="match status" value="1"/>
</dbReference>
<dbReference type="RefSeq" id="WP_102884013.1">
    <property type="nucleotide sequence ID" value="NZ_CP010725.1"/>
</dbReference>
<evidence type="ECO:0000259" key="15">
    <source>
        <dbReference type="Pfam" id="PF02775"/>
    </source>
</evidence>
<dbReference type="InterPro" id="IPR011766">
    <property type="entry name" value="TPP_enzyme_TPP-bd"/>
</dbReference>
<dbReference type="PANTHER" id="PTHR18968:SF13">
    <property type="entry name" value="ACETOLACTATE SYNTHASE CATALYTIC SUBUNIT, MITOCHONDRIAL"/>
    <property type="match status" value="1"/>
</dbReference>
<evidence type="ECO:0000256" key="11">
    <source>
        <dbReference type="NCBIfam" id="TIGR03457"/>
    </source>
</evidence>
<evidence type="ECO:0000256" key="6">
    <source>
        <dbReference type="ARBA" id="ARBA00022723"/>
    </source>
</evidence>
<evidence type="ECO:0000256" key="4">
    <source>
        <dbReference type="ARBA" id="ARBA00012971"/>
    </source>
</evidence>
<keyword evidence="7" id="KW-0460">Magnesium</keyword>
<dbReference type="PANTHER" id="PTHR18968">
    <property type="entry name" value="THIAMINE PYROPHOSPHATE ENZYMES"/>
    <property type="match status" value="1"/>
</dbReference>
<dbReference type="Gene3D" id="3.40.50.970">
    <property type="match status" value="2"/>
</dbReference>
<evidence type="ECO:0000256" key="8">
    <source>
        <dbReference type="ARBA" id="ARBA00023052"/>
    </source>
</evidence>
<dbReference type="FunFam" id="3.40.50.970:FF:000107">
    <property type="entry name" value="Sulfoacetaldehyde acetyltransferase Xsc"/>
    <property type="match status" value="1"/>
</dbReference>
<dbReference type="EMBL" id="CP010725">
    <property type="protein sequence ID" value="AUR00255.1"/>
    <property type="molecule type" value="Genomic_DNA"/>
</dbReference>
<evidence type="ECO:0000256" key="7">
    <source>
        <dbReference type="ARBA" id="ARBA00022842"/>
    </source>
</evidence>
<dbReference type="GO" id="GO:0003984">
    <property type="term" value="F:acetolactate synthase activity"/>
    <property type="evidence" value="ECO:0007669"/>
    <property type="project" value="TreeGrafter"/>
</dbReference>
<evidence type="ECO:0000313" key="17">
    <source>
        <dbReference type="EMBL" id="AUR00255.1"/>
    </source>
</evidence>
<dbReference type="FunFam" id="3.40.50.970:FF:000090">
    <property type="entry name" value="Sulfoacetaldehyde acetyltransferase"/>
    <property type="match status" value="1"/>
</dbReference>
<feature type="compositionally biased region" description="Basic and acidic residues" evidence="13">
    <location>
        <begin position="337"/>
        <end position="351"/>
    </location>
</feature>
<dbReference type="InterPro" id="IPR017820">
    <property type="entry name" value="Sulphoacetald_Actrfrase"/>
</dbReference>
<dbReference type="InterPro" id="IPR045229">
    <property type="entry name" value="TPP_enz"/>
</dbReference>
<dbReference type="GO" id="GO:0019529">
    <property type="term" value="P:taurine catabolic process"/>
    <property type="evidence" value="ECO:0007669"/>
    <property type="project" value="UniProtKB-UniRule"/>
</dbReference>
<gene>
    <name evidence="17" type="primary">xsc</name>
    <name evidence="17" type="ORF">PhaeoP88_02918</name>
</gene>
<evidence type="ECO:0000256" key="12">
    <source>
        <dbReference type="RuleBase" id="RU362132"/>
    </source>
</evidence>
<comment type="cofactor">
    <cofactor evidence="1">
        <name>Mg(2+)</name>
        <dbReference type="ChEBI" id="CHEBI:18420"/>
    </cofactor>
</comment>
<dbReference type="PROSITE" id="PS00187">
    <property type="entry name" value="TPP_ENZYMES"/>
    <property type="match status" value="1"/>
</dbReference>
<keyword evidence="5 17" id="KW-0808">Transferase</keyword>
<protein>
    <recommendedName>
        <fullName evidence="10 11">Sulfoacetaldehyde acetyltransferase</fullName>
        <ecNumber evidence="4 11">2.3.3.15</ecNumber>
    </recommendedName>
</protein>
<sequence>MKMTTEEAFVKTLQMHGIQHAFGIIGSAMMPISDIFPEAGITFWDCAHEGSGGMMADGYTRATGKMSMMIAQNGPGITNFVTAVKTAYWNHTPLLLVTPQAANKTIGQGGFQEMEQMRMFADCVAYQEEVRDPSRVAEVLNRVIMNAKRASAPAQLNIPRDMWTQVIDIELPAIVEFERPSGGETAVSDAAKLLSEAKNPVILNGAGVVLSKDGIAASQELAERLDAPVCVGYQHNDAFPGTHPLFAGPLGYNGSKAGMELIKDADVVLCLGTRLNPFSTLPGYGMEYWPANAKIIQVDINPDRIGLTKKVSVGIIGDAAKVASGILSQLSDTAGDAGREERKNRISETKSRWAQQLTEMTHEDDDPGTTWNQRARADKPEWMSPRMAWRAIQQALPREAIISSDIGNNCAIGNAYPSFDEGRKYLAPGLFGPCGYGLPAIVGAKIGCPDTPVVGFSGDGAFGIAVTELTAIGRGEWPAITHIVFRNYQWGAEKRNSTLWFDDNFVGTELDEQVSYAGIAKACGLNGVVARTMDELTSALAQAIEDQKNGKTTLIEAMINQELGEPFRRDAMKKPVRVAGIDKADMREQQV</sequence>
<keyword evidence="6" id="KW-0479">Metal-binding</keyword>
<feature type="region of interest" description="Disordered" evidence="13">
    <location>
        <begin position="331"/>
        <end position="351"/>
    </location>
</feature>
<dbReference type="Pfam" id="PF00205">
    <property type="entry name" value="TPP_enzyme_M"/>
    <property type="match status" value="1"/>
</dbReference>
<dbReference type="SUPFAM" id="SSF52467">
    <property type="entry name" value="DHS-like NAD/FAD-binding domain"/>
    <property type="match status" value="1"/>
</dbReference>
<comment type="cofactor">
    <cofactor evidence="2">
        <name>thiamine diphosphate</name>
        <dbReference type="ChEBI" id="CHEBI:58937"/>
    </cofactor>
</comment>
<evidence type="ECO:0000256" key="10">
    <source>
        <dbReference type="ARBA" id="ARBA00074574"/>
    </source>
</evidence>
<dbReference type="InterPro" id="IPR029061">
    <property type="entry name" value="THDP-binding"/>
</dbReference>
<evidence type="ECO:0000256" key="3">
    <source>
        <dbReference type="ARBA" id="ARBA00007812"/>
    </source>
</evidence>
<feature type="domain" description="Thiamine pyrophosphate enzyme central" evidence="14">
    <location>
        <begin position="188"/>
        <end position="323"/>
    </location>
</feature>
<dbReference type="GO" id="GO:0005948">
    <property type="term" value="C:acetolactate synthase complex"/>
    <property type="evidence" value="ECO:0007669"/>
    <property type="project" value="TreeGrafter"/>
</dbReference>
<dbReference type="GO" id="GO:0000287">
    <property type="term" value="F:magnesium ion binding"/>
    <property type="evidence" value="ECO:0007669"/>
    <property type="project" value="InterPro"/>
</dbReference>
<organism evidence="17 18">
    <name type="scientific">Phaeobacter inhibens</name>
    <dbReference type="NCBI Taxonomy" id="221822"/>
    <lineage>
        <taxon>Bacteria</taxon>
        <taxon>Pseudomonadati</taxon>
        <taxon>Pseudomonadota</taxon>
        <taxon>Alphaproteobacteria</taxon>
        <taxon>Rhodobacterales</taxon>
        <taxon>Roseobacteraceae</taxon>
        <taxon>Phaeobacter</taxon>
    </lineage>
</organism>
<evidence type="ECO:0000256" key="2">
    <source>
        <dbReference type="ARBA" id="ARBA00001964"/>
    </source>
</evidence>
<dbReference type="Pfam" id="PF02776">
    <property type="entry name" value="TPP_enzyme_N"/>
    <property type="match status" value="1"/>
</dbReference>
<dbReference type="NCBIfam" id="TIGR03457">
    <property type="entry name" value="sulphoacet_xsc"/>
    <property type="match status" value="1"/>
</dbReference>
<dbReference type="InterPro" id="IPR000399">
    <property type="entry name" value="TPP-bd_CS"/>
</dbReference>
<evidence type="ECO:0000259" key="16">
    <source>
        <dbReference type="Pfam" id="PF02776"/>
    </source>
</evidence>
<evidence type="ECO:0000313" key="18">
    <source>
        <dbReference type="Proteomes" id="UP000236447"/>
    </source>
</evidence>
<dbReference type="NCBIfam" id="NF005713">
    <property type="entry name" value="PRK07525.1"/>
    <property type="match status" value="1"/>
</dbReference>
<dbReference type="Proteomes" id="UP000236447">
    <property type="component" value="Chromosome"/>
</dbReference>
<name>A0A2I7KCB8_9RHOB</name>
<evidence type="ECO:0000256" key="13">
    <source>
        <dbReference type="SAM" id="MobiDB-lite"/>
    </source>
</evidence>
<dbReference type="Pfam" id="PF02775">
    <property type="entry name" value="TPP_enzyme_C"/>
    <property type="match status" value="1"/>
</dbReference>
<dbReference type="InterPro" id="IPR029035">
    <property type="entry name" value="DHS-like_NAD/FAD-binding_dom"/>
</dbReference>
<dbReference type="GO" id="GO:0009099">
    <property type="term" value="P:L-valine biosynthetic process"/>
    <property type="evidence" value="ECO:0007669"/>
    <property type="project" value="TreeGrafter"/>
</dbReference>
<evidence type="ECO:0000256" key="9">
    <source>
        <dbReference type="ARBA" id="ARBA00023315"/>
    </source>
</evidence>
<accession>A0A2I7KCB8</accession>
<proteinExistence type="inferred from homology"/>
<dbReference type="Gene3D" id="3.40.50.1220">
    <property type="entry name" value="TPP-binding domain"/>
    <property type="match status" value="1"/>
</dbReference>
<evidence type="ECO:0000256" key="1">
    <source>
        <dbReference type="ARBA" id="ARBA00001946"/>
    </source>
</evidence>
<comment type="similarity">
    <text evidence="3 12">Belongs to the TPP enzyme family.</text>
</comment>
<feature type="domain" description="Thiamine pyrophosphate enzyme N-terminal TPP-binding" evidence="16">
    <location>
        <begin position="3"/>
        <end position="119"/>
    </location>
</feature>
<keyword evidence="8 12" id="KW-0786">Thiamine pyrophosphate</keyword>
<dbReference type="InterPro" id="IPR012001">
    <property type="entry name" value="Thiamin_PyroP_enz_TPP-bd_dom"/>
</dbReference>
<dbReference type="EC" id="2.3.3.15" evidence="4 11"/>
<dbReference type="SUPFAM" id="SSF52518">
    <property type="entry name" value="Thiamin diphosphate-binding fold (THDP-binding)"/>
    <property type="match status" value="2"/>
</dbReference>
<dbReference type="AlphaFoldDB" id="A0A2I7KCB8"/>
<dbReference type="GO" id="GO:0050660">
    <property type="term" value="F:flavin adenine dinucleotide binding"/>
    <property type="evidence" value="ECO:0007669"/>
    <property type="project" value="TreeGrafter"/>
</dbReference>
<evidence type="ECO:0000256" key="5">
    <source>
        <dbReference type="ARBA" id="ARBA00022679"/>
    </source>
</evidence>
<evidence type="ECO:0000259" key="14">
    <source>
        <dbReference type="Pfam" id="PF00205"/>
    </source>
</evidence>